<gene>
    <name evidence="7" type="ORF">LTR25_000998</name>
</gene>
<evidence type="ECO:0000313" key="7">
    <source>
        <dbReference type="EMBL" id="KAK5545987.1"/>
    </source>
</evidence>
<keyword evidence="8" id="KW-1185">Reference proteome</keyword>
<evidence type="ECO:0000259" key="6">
    <source>
        <dbReference type="Pfam" id="PF00732"/>
    </source>
</evidence>
<dbReference type="PANTHER" id="PTHR11552:SF147">
    <property type="entry name" value="CHOLINE DEHYDROGENASE, MITOCHONDRIAL"/>
    <property type="match status" value="1"/>
</dbReference>
<dbReference type="AlphaFoldDB" id="A0AAV9QNC7"/>
<keyword evidence="5" id="KW-0560">Oxidoreductase</keyword>
<dbReference type="EMBL" id="JAXLQG010000001">
    <property type="protein sequence ID" value="KAK5545987.1"/>
    <property type="molecule type" value="Genomic_DNA"/>
</dbReference>
<keyword evidence="4" id="KW-0274">FAD</keyword>
<evidence type="ECO:0000256" key="3">
    <source>
        <dbReference type="ARBA" id="ARBA00022630"/>
    </source>
</evidence>
<comment type="cofactor">
    <cofactor evidence="1">
        <name>FAD</name>
        <dbReference type="ChEBI" id="CHEBI:57692"/>
    </cofactor>
</comment>
<evidence type="ECO:0000256" key="1">
    <source>
        <dbReference type="ARBA" id="ARBA00001974"/>
    </source>
</evidence>
<accession>A0AAV9QNC7</accession>
<dbReference type="Gene3D" id="3.30.560.10">
    <property type="entry name" value="Glucose Oxidase, domain 3"/>
    <property type="match status" value="1"/>
</dbReference>
<comment type="similarity">
    <text evidence="2">Belongs to the GMC oxidoreductase family.</text>
</comment>
<dbReference type="InterPro" id="IPR027424">
    <property type="entry name" value="Glucose_Oxidase_domain_2"/>
</dbReference>
<organism evidence="7 8">
    <name type="scientific">Vermiconidia calcicola</name>
    <dbReference type="NCBI Taxonomy" id="1690605"/>
    <lineage>
        <taxon>Eukaryota</taxon>
        <taxon>Fungi</taxon>
        <taxon>Dikarya</taxon>
        <taxon>Ascomycota</taxon>
        <taxon>Pezizomycotina</taxon>
        <taxon>Dothideomycetes</taxon>
        <taxon>Dothideomycetidae</taxon>
        <taxon>Mycosphaerellales</taxon>
        <taxon>Extremaceae</taxon>
        <taxon>Vermiconidia</taxon>
    </lineage>
</organism>
<sequence length="101" mass="10964">MPLVPDMFSNGETAHGCGHAPRTVHKGIRTTGADFVTNDQHRDNIDIVVETVVDKVNFEEKNGQLEATSVTLVDKTGAKRDVKARKEIIVSGGILLLVLLD</sequence>
<dbReference type="GO" id="GO:0050660">
    <property type="term" value="F:flavin adenine dinucleotide binding"/>
    <property type="evidence" value="ECO:0007669"/>
    <property type="project" value="InterPro"/>
</dbReference>
<protein>
    <recommendedName>
        <fullName evidence="6">Glucose-methanol-choline oxidoreductase N-terminal domain-containing protein</fullName>
    </recommendedName>
</protein>
<dbReference type="InterPro" id="IPR012132">
    <property type="entry name" value="GMC_OxRdtase"/>
</dbReference>
<dbReference type="InterPro" id="IPR000172">
    <property type="entry name" value="GMC_OxRdtase_N"/>
</dbReference>
<feature type="domain" description="Glucose-methanol-choline oxidoreductase N-terminal" evidence="6">
    <location>
        <begin position="11"/>
        <end position="95"/>
    </location>
</feature>
<dbReference type="Gene3D" id="3.50.50.60">
    <property type="entry name" value="FAD/NAD(P)-binding domain"/>
    <property type="match status" value="1"/>
</dbReference>
<proteinExistence type="inferred from homology"/>
<keyword evidence="3" id="KW-0285">Flavoprotein</keyword>
<dbReference type="InterPro" id="IPR036188">
    <property type="entry name" value="FAD/NAD-bd_sf"/>
</dbReference>
<evidence type="ECO:0000256" key="2">
    <source>
        <dbReference type="ARBA" id="ARBA00010790"/>
    </source>
</evidence>
<name>A0AAV9QNC7_9PEZI</name>
<dbReference type="PANTHER" id="PTHR11552">
    <property type="entry name" value="GLUCOSE-METHANOL-CHOLINE GMC OXIDOREDUCTASE"/>
    <property type="match status" value="1"/>
</dbReference>
<evidence type="ECO:0000313" key="8">
    <source>
        <dbReference type="Proteomes" id="UP001345827"/>
    </source>
</evidence>
<evidence type="ECO:0000256" key="5">
    <source>
        <dbReference type="ARBA" id="ARBA00023002"/>
    </source>
</evidence>
<evidence type="ECO:0000256" key="4">
    <source>
        <dbReference type="ARBA" id="ARBA00022827"/>
    </source>
</evidence>
<comment type="caution">
    <text evidence="7">The sequence shown here is derived from an EMBL/GenBank/DDBJ whole genome shotgun (WGS) entry which is preliminary data.</text>
</comment>
<dbReference type="Proteomes" id="UP001345827">
    <property type="component" value="Unassembled WGS sequence"/>
</dbReference>
<dbReference type="Gene3D" id="4.10.450.10">
    <property type="entry name" value="Glucose Oxidase, domain 2"/>
    <property type="match status" value="1"/>
</dbReference>
<dbReference type="SUPFAM" id="SSF51905">
    <property type="entry name" value="FAD/NAD(P)-binding domain"/>
    <property type="match status" value="1"/>
</dbReference>
<dbReference type="GO" id="GO:0016614">
    <property type="term" value="F:oxidoreductase activity, acting on CH-OH group of donors"/>
    <property type="evidence" value="ECO:0007669"/>
    <property type="project" value="InterPro"/>
</dbReference>
<dbReference type="Pfam" id="PF00732">
    <property type="entry name" value="GMC_oxred_N"/>
    <property type="match status" value="1"/>
</dbReference>
<reference evidence="7 8" key="1">
    <citation type="submission" date="2023-06" db="EMBL/GenBank/DDBJ databases">
        <title>Black Yeasts Isolated from many extreme environments.</title>
        <authorList>
            <person name="Coleine C."/>
            <person name="Stajich J.E."/>
            <person name="Selbmann L."/>
        </authorList>
    </citation>
    <scope>NUCLEOTIDE SEQUENCE [LARGE SCALE GENOMIC DNA]</scope>
    <source>
        <strain evidence="7 8">CCFEE 5887</strain>
    </source>
</reference>